<proteinExistence type="inferred from homology"/>
<keyword evidence="8" id="KW-0676">Redox-active center</keyword>
<reference evidence="15 16" key="1">
    <citation type="submission" date="2018-06" db="EMBL/GenBank/DDBJ databases">
        <title>Echinicola strongylocentroti sp. nov., isolated from a sea urchin Strongylocentrotus intermedius.</title>
        <authorList>
            <person name="Bae S.S."/>
        </authorList>
    </citation>
    <scope>NUCLEOTIDE SEQUENCE [LARGE SCALE GENOMIC DNA]</scope>
    <source>
        <strain evidence="15 16">MEBiC08714</strain>
    </source>
</reference>
<protein>
    <recommendedName>
        <fullName evidence="3">thioredoxin-dependent peroxiredoxin</fullName>
        <ecNumber evidence="3">1.11.1.24</ecNumber>
    </recommendedName>
    <alternativeName>
        <fullName evidence="9">Thioredoxin peroxidase</fullName>
    </alternativeName>
    <alternativeName>
        <fullName evidence="11">Thioredoxin-dependent peroxiredoxin Bcp</fullName>
    </alternativeName>
</protein>
<dbReference type="AlphaFoldDB" id="A0A2Z4INX8"/>
<evidence type="ECO:0000259" key="14">
    <source>
        <dbReference type="PROSITE" id="PS51352"/>
    </source>
</evidence>
<dbReference type="Gene3D" id="3.40.30.10">
    <property type="entry name" value="Glutaredoxin"/>
    <property type="match status" value="1"/>
</dbReference>
<evidence type="ECO:0000256" key="1">
    <source>
        <dbReference type="ARBA" id="ARBA00003330"/>
    </source>
</evidence>
<evidence type="ECO:0000256" key="10">
    <source>
        <dbReference type="ARBA" id="ARBA00038489"/>
    </source>
</evidence>
<keyword evidence="4" id="KW-0575">Peroxidase</keyword>
<dbReference type="InterPro" id="IPR000866">
    <property type="entry name" value="AhpC/TSA"/>
</dbReference>
<comment type="function">
    <text evidence="1">Thiol-specific peroxidase that catalyzes the reduction of hydrogen peroxide and organic hydroperoxides to water and alcohols, respectively. Plays a role in cell protection against oxidative stress by detoxifying peroxides and as sensor of hydrogen peroxide-mediated signaling events.</text>
</comment>
<dbReference type="RefSeq" id="WP_112785833.1">
    <property type="nucleotide sequence ID" value="NZ_CP030041.1"/>
</dbReference>
<comment type="similarity">
    <text evidence="10">Belongs to the peroxiredoxin family. BCP/PrxQ subfamily.</text>
</comment>
<keyword evidence="7" id="KW-1015">Disulfide bond</keyword>
<dbReference type="PANTHER" id="PTHR42801:SF4">
    <property type="entry name" value="AHPC_TSA FAMILY PROTEIN"/>
    <property type="match status" value="1"/>
</dbReference>
<name>A0A2Z4INX8_9BACT</name>
<evidence type="ECO:0000256" key="13">
    <source>
        <dbReference type="PIRSR" id="PIRSR000239-1"/>
    </source>
</evidence>
<comment type="catalytic activity">
    <reaction evidence="12">
        <text>a hydroperoxide + [thioredoxin]-dithiol = an alcohol + [thioredoxin]-disulfide + H2O</text>
        <dbReference type="Rhea" id="RHEA:62620"/>
        <dbReference type="Rhea" id="RHEA-COMP:10698"/>
        <dbReference type="Rhea" id="RHEA-COMP:10700"/>
        <dbReference type="ChEBI" id="CHEBI:15377"/>
        <dbReference type="ChEBI" id="CHEBI:29950"/>
        <dbReference type="ChEBI" id="CHEBI:30879"/>
        <dbReference type="ChEBI" id="CHEBI:35924"/>
        <dbReference type="ChEBI" id="CHEBI:50058"/>
        <dbReference type="EC" id="1.11.1.24"/>
    </reaction>
</comment>
<evidence type="ECO:0000256" key="9">
    <source>
        <dbReference type="ARBA" id="ARBA00032824"/>
    </source>
</evidence>
<dbReference type="InterPro" id="IPR050924">
    <property type="entry name" value="Peroxiredoxin_BCP/PrxQ"/>
</dbReference>
<dbReference type="GO" id="GO:0045454">
    <property type="term" value="P:cell redox homeostasis"/>
    <property type="evidence" value="ECO:0007669"/>
    <property type="project" value="TreeGrafter"/>
</dbReference>
<dbReference type="PROSITE" id="PS51352">
    <property type="entry name" value="THIOREDOXIN_2"/>
    <property type="match status" value="1"/>
</dbReference>
<gene>
    <name evidence="15" type="ORF">DN752_21200</name>
</gene>
<evidence type="ECO:0000256" key="5">
    <source>
        <dbReference type="ARBA" id="ARBA00022862"/>
    </source>
</evidence>
<keyword evidence="5" id="KW-0049">Antioxidant</keyword>
<feature type="active site" description="Cysteine sulfenic acid (-SOH) intermediate; for peroxidase activity" evidence="13">
    <location>
        <position position="46"/>
    </location>
</feature>
<sequence>MSLKKNTKAPDFTLPSTAGKDFRLAGDFKGKPALIFFYPKDQTKGCTQEVCSFRDNFGVFSSLDISLVGISRDSIASHQEFKKMHQLPFELLSDEDGSVCKQYKALMPLIKIPKRITYLLNDAHEIVAIHEGLFDGPAHVKSMMEEVKELGNR</sequence>
<dbReference type="CDD" id="cd03017">
    <property type="entry name" value="PRX_BCP"/>
    <property type="match status" value="1"/>
</dbReference>
<comment type="subunit">
    <text evidence="2">Monomer.</text>
</comment>
<feature type="domain" description="Thioredoxin" evidence="14">
    <location>
        <begin position="3"/>
        <end position="152"/>
    </location>
</feature>
<accession>A0A2Z4INX8</accession>
<dbReference type="EC" id="1.11.1.24" evidence="3"/>
<dbReference type="InterPro" id="IPR036249">
    <property type="entry name" value="Thioredoxin-like_sf"/>
</dbReference>
<dbReference type="InterPro" id="IPR024706">
    <property type="entry name" value="Peroxiredoxin_AhpC-typ"/>
</dbReference>
<dbReference type="GO" id="GO:0008379">
    <property type="term" value="F:thioredoxin peroxidase activity"/>
    <property type="evidence" value="ECO:0007669"/>
    <property type="project" value="TreeGrafter"/>
</dbReference>
<evidence type="ECO:0000256" key="8">
    <source>
        <dbReference type="ARBA" id="ARBA00023284"/>
    </source>
</evidence>
<evidence type="ECO:0000256" key="11">
    <source>
        <dbReference type="ARBA" id="ARBA00042639"/>
    </source>
</evidence>
<evidence type="ECO:0000256" key="3">
    <source>
        <dbReference type="ARBA" id="ARBA00013017"/>
    </source>
</evidence>
<organism evidence="15 16">
    <name type="scientific">Echinicola strongylocentroti</name>
    <dbReference type="NCBI Taxonomy" id="1795355"/>
    <lineage>
        <taxon>Bacteria</taxon>
        <taxon>Pseudomonadati</taxon>
        <taxon>Bacteroidota</taxon>
        <taxon>Cytophagia</taxon>
        <taxon>Cytophagales</taxon>
        <taxon>Cyclobacteriaceae</taxon>
        <taxon>Echinicola</taxon>
    </lineage>
</organism>
<dbReference type="OrthoDB" id="9812811at2"/>
<dbReference type="InterPro" id="IPR013766">
    <property type="entry name" value="Thioredoxin_domain"/>
</dbReference>
<dbReference type="Proteomes" id="UP000248688">
    <property type="component" value="Chromosome"/>
</dbReference>
<dbReference type="PANTHER" id="PTHR42801">
    <property type="entry name" value="THIOREDOXIN-DEPENDENT PEROXIDE REDUCTASE"/>
    <property type="match status" value="1"/>
</dbReference>
<dbReference type="Pfam" id="PF00578">
    <property type="entry name" value="AhpC-TSA"/>
    <property type="match status" value="1"/>
</dbReference>
<dbReference type="SUPFAM" id="SSF52833">
    <property type="entry name" value="Thioredoxin-like"/>
    <property type="match status" value="1"/>
</dbReference>
<evidence type="ECO:0000256" key="7">
    <source>
        <dbReference type="ARBA" id="ARBA00023157"/>
    </source>
</evidence>
<dbReference type="GO" id="GO:0034599">
    <property type="term" value="P:cellular response to oxidative stress"/>
    <property type="evidence" value="ECO:0007669"/>
    <property type="project" value="TreeGrafter"/>
</dbReference>
<evidence type="ECO:0000256" key="4">
    <source>
        <dbReference type="ARBA" id="ARBA00022559"/>
    </source>
</evidence>
<evidence type="ECO:0000313" key="15">
    <source>
        <dbReference type="EMBL" id="AWW32460.1"/>
    </source>
</evidence>
<dbReference type="KEGG" id="est:DN752_21200"/>
<keyword evidence="16" id="KW-1185">Reference proteome</keyword>
<dbReference type="PIRSF" id="PIRSF000239">
    <property type="entry name" value="AHPC"/>
    <property type="match status" value="1"/>
</dbReference>
<evidence type="ECO:0000313" key="16">
    <source>
        <dbReference type="Proteomes" id="UP000248688"/>
    </source>
</evidence>
<dbReference type="GO" id="GO:0005737">
    <property type="term" value="C:cytoplasm"/>
    <property type="evidence" value="ECO:0007669"/>
    <property type="project" value="TreeGrafter"/>
</dbReference>
<evidence type="ECO:0000256" key="6">
    <source>
        <dbReference type="ARBA" id="ARBA00023002"/>
    </source>
</evidence>
<evidence type="ECO:0000256" key="12">
    <source>
        <dbReference type="ARBA" id="ARBA00049091"/>
    </source>
</evidence>
<dbReference type="EMBL" id="CP030041">
    <property type="protein sequence ID" value="AWW32460.1"/>
    <property type="molecule type" value="Genomic_DNA"/>
</dbReference>
<evidence type="ECO:0000256" key="2">
    <source>
        <dbReference type="ARBA" id="ARBA00011245"/>
    </source>
</evidence>
<keyword evidence="6" id="KW-0560">Oxidoreductase</keyword>